<sequence>MSSELAQGETQPSTAAEEIVVGRRRLTGKRAALALVAGMLAVPLIPAFLLSGSDDPAPAVDGETVEVATESGEVISTVPPDGWEVASVPGGAVWQSGDAFVRIEAHDLDGRDVETVGERLMQIDRRRGFSPAYDGGQAQSGDGRLTGETCVVTAAGMSGACAVIADDEVVVLVQTLGDVETPALPLQDLLAAIGRADR</sequence>
<keyword evidence="3" id="KW-1185">Reference proteome</keyword>
<dbReference type="RefSeq" id="WP_003931855.1">
    <property type="nucleotide sequence ID" value="NZ_JH814694.1"/>
</dbReference>
<organism evidence="2 3">
    <name type="scientific">Mycolicibacterium vaccae ATCC 25954</name>
    <dbReference type="NCBI Taxonomy" id="1194972"/>
    <lineage>
        <taxon>Bacteria</taxon>
        <taxon>Bacillati</taxon>
        <taxon>Actinomycetota</taxon>
        <taxon>Actinomycetes</taxon>
        <taxon>Mycobacteriales</taxon>
        <taxon>Mycobacteriaceae</taxon>
        <taxon>Mycolicibacterium</taxon>
    </lineage>
</organism>
<evidence type="ECO:0000313" key="3">
    <source>
        <dbReference type="Proteomes" id="UP000006072"/>
    </source>
</evidence>
<feature type="transmembrane region" description="Helical" evidence="1">
    <location>
        <begin position="31"/>
        <end position="50"/>
    </location>
</feature>
<dbReference type="PATRIC" id="fig|1194972.3.peg.4172"/>
<dbReference type="HOGENOM" id="CLU_1376857_0_0_11"/>
<keyword evidence="1" id="KW-1133">Transmembrane helix</keyword>
<dbReference type="EMBL" id="ALQA01000053">
    <property type="protein sequence ID" value="EJZ06758.1"/>
    <property type="molecule type" value="Genomic_DNA"/>
</dbReference>
<evidence type="ECO:0000256" key="1">
    <source>
        <dbReference type="SAM" id="Phobius"/>
    </source>
</evidence>
<accession>K0UVW6</accession>
<evidence type="ECO:0000313" key="2">
    <source>
        <dbReference type="EMBL" id="EJZ06758.1"/>
    </source>
</evidence>
<keyword evidence="1" id="KW-0472">Membrane</keyword>
<name>K0UVW6_MYCVA</name>
<proteinExistence type="predicted"/>
<dbReference type="Proteomes" id="UP000006072">
    <property type="component" value="Unassembled WGS sequence"/>
</dbReference>
<comment type="caution">
    <text evidence="2">The sequence shown here is derived from an EMBL/GenBank/DDBJ whole genome shotgun (WGS) entry which is preliminary data.</text>
</comment>
<reference evidence="2 3" key="1">
    <citation type="journal article" date="2012" name="J. Bacteriol.">
        <title>Complete Genome Sequence of Mycobacterium vaccae Type Strain ATCC 25954.</title>
        <authorList>
            <person name="Ho Y.S."/>
            <person name="Adroub S.A."/>
            <person name="Abadi M."/>
            <person name="Al Alwan B."/>
            <person name="Alkhateeb R."/>
            <person name="Gao G."/>
            <person name="Ragab A."/>
            <person name="Ali S."/>
            <person name="van Soolingen D."/>
            <person name="Bitter W."/>
            <person name="Pain A."/>
            <person name="Abdallah A.M."/>
        </authorList>
    </citation>
    <scope>NUCLEOTIDE SEQUENCE [LARGE SCALE GENOMIC DNA]</scope>
    <source>
        <strain evidence="2 3">ATCC 25954</strain>
    </source>
</reference>
<dbReference type="AlphaFoldDB" id="K0UVW6"/>
<gene>
    <name evidence="2" type="ORF">MVAC_20928</name>
</gene>
<protein>
    <submittedName>
        <fullName evidence="2">Uncharacterized protein</fullName>
    </submittedName>
</protein>
<keyword evidence="1" id="KW-0812">Transmembrane</keyword>
<dbReference type="eggNOG" id="ENOG5031VJI">
    <property type="taxonomic scope" value="Bacteria"/>
</dbReference>